<evidence type="ECO:0000313" key="1">
    <source>
        <dbReference type="EMBL" id="DAA04229.1"/>
    </source>
</evidence>
<gene>
    <name evidence="1" type="ORF">HDC14832</name>
</gene>
<name>Q6IJJ2_DROME</name>
<dbReference type="EMBL" id="BK002724">
    <property type="protein sequence ID" value="DAA04229.1"/>
    <property type="molecule type" value="Genomic_DNA"/>
</dbReference>
<organism evidence="1">
    <name type="scientific">Drosophila melanogaster</name>
    <name type="common">Fruit fly</name>
    <dbReference type="NCBI Taxonomy" id="7227"/>
    <lineage>
        <taxon>Eukaryota</taxon>
        <taxon>Metazoa</taxon>
        <taxon>Ecdysozoa</taxon>
        <taxon>Arthropoda</taxon>
        <taxon>Hexapoda</taxon>
        <taxon>Insecta</taxon>
        <taxon>Pterygota</taxon>
        <taxon>Neoptera</taxon>
        <taxon>Endopterygota</taxon>
        <taxon>Diptera</taxon>
        <taxon>Brachycera</taxon>
        <taxon>Muscomorpha</taxon>
        <taxon>Ephydroidea</taxon>
        <taxon>Drosophilidae</taxon>
        <taxon>Drosophila</taxon>
        <taxon>Sophophora</taxon>
    </lineage>
</organism>
<protein>
    <submittedName>
        <fullName evidence="1">HDC14832</fullName>
    </submittedName>
</protein>
<sequence>MNCPIDPLEYPEAAFYLANCCLLTARNELISELWFQPRQILGQCQSIQQLSDGSYGSDVVASLIGVN</sequence>
<reference evidence="1" key="1">
    <citation type="journal article" date="2003" name="Genome Biol.">
        <title>An integrated gene annotation and transcriptional profiling approach towards the full gene content of the Drosophila genome.</title>
        <authorList>
            <person name="Hild M."/>
            <person name="Beckmann B."/>
            <person name="Haas S.A."/>
            <person name="Koch B."/>
            <person name="Solovyev V."/>
            <person name="Busold C."/>
            <person name="Fellenberg K."/>
            <person name="Boutros M."/>
            <person name="Vingron M."/>
            <person name="Sauer F."/>
            <person name="Hoheisel J.D."/>
            <person name="Paro R."/>
        </authorList>
    </citation>
    <scope>NUCLEOTIDE SEQUENCE</scope>
</reference>
<proteinExistence type="predicted"/>
<dbReference type="AlphaFoldDB" id="Q6IJJ2"/>
<accession>Q6IJJ2</accession>